<proteinExistence type="predicted"/>
<comment type="caution">
    <text evidence="1">The sequence shown here is derived from an EMBL/GenBank/DDBJ whole genome shotgun (WGS) entry which is preliminary data.</text>
</comment>
<organism evidence="1 2">
    <name type="scientific">Coniosporium tulheliwenetii</name>
    <dbReference type="NCBI Taxonomy" id="3383036"/>
    <lineage>
        <taxon>Eukaryota</taxon>
        <taxon>Fungi</taxon>
        <taxon>Dikarya</taxon>
        <taxon>Ascomycota</taxon>
        <taxon>Pezizomycotina</taxon>
        <taxon>Dothideomycetes</taxon>
        <taxon>Dothideomycetes incertae sedis</taxon>
        <taxon>Coniosporium</taxon>
    </lineage>
</organism>
<keyword evidence="2" id="KW-1185">Reference proteome</keyword>
<dbReference type="EMBL" id="JAPDRP010000019">
    <property type="protein sequence ID" value="KAJ9639482.1"/>
    <property type="molecule type" value="Genomic_DNA"/>
</dbReference>
<evidence type="ECO:0000313" key="2">
    <source>
        <dbReference type="Proteomes" id="UP001172680"/>
    </source>
</evidence>
<accession>A0ACC2YVX2</accession>
<name>A0ACC2YVX2_9PEZI</name>
<reference evidence="1" key="1">
    <citation type="submission" date="2022-10" db="EMBL/GenBank/DDBJ databases">
        <title>Culturing micro-colonial fungi from biological soil crusts in the Mojave desert and describing Neophaeococcomyces mojavensis, and introducing the new genera and species Taxawa tesnikishii.</title>
        <authorList>
            <person name="Kurbessoian T."/>
            <person name="Stajich J.E."/>
        </authorList>
    </citation>
    <scope>NUCLEOTIDE SEQUENCE</scope>
    <source>
        <strain evidence="1">JES_115</strain>
    </source>
</reference>
<protein>
    <submittedName>
        <fullName evidence="1">Uncharacterized protein</fullName>
    </submittedName>
</protein>
<dbReference type="Proteomes" id="UP001172680">
    <property type="component" value="Unassembled WGS sequence"/>
</dbReference>
<evidence type="ECO:0000313" key="1">
    <source>
        <dbReference type="EMBL" id="KAJ9639482.1"/>
    </source>
</evidence>
<sequence length="515" mass="58298">MQDVYSKTAEVQIYLGESPVLDTISEAEQASWADPPRTIWLGEGDQDRERIIDFVARQQPTKVESVHISQPGRLRQADAGAFSIMCLLANGRCIKDCLHADLDSPAWLDALEALDHLLHRPWWRRAWVLQKAMLPEQATITYGEITAPLDITERSAKQEEILTCFGNYMAYLENIRHQHELFTEPQAVRLRELLQLTRLRDAFDGRDKVYALLGLMQHLPNQLPIVPDYSKTLSEVYVQTAIILITHFKTLDILVTVQRKTEASQIPTWAPDWNSSKNDEHNDAWLHGRMTLFNAGPSPEFSADLRGGRLLVVVAREICTVSAKAAPSVLGRDDTEDRICGFAEMARTLYNNTEMSYVSRGSPSEALCCTILGGIVFEEPNTGPATHRRYTAEDRLASRNWLFYHVNGTAIPTVLEQFDRSFWTFNDDRSFFLTRKGYMGLGPSDLQVSDRVSIVSGSRVPFILRPVERPDTERLLELDQSGLCYTLVGYCYVHGIMDGEAVAGNERDMRQIFLA</sequence>
<gene>
    <name evidence="1" type="ORF">H2199_006516</name>
</gene>